<dbReference type="eggNOG" id="ENOG502S91V">
    <property type="taxonomic scope" value="Eukaryota"/>
</dbReference>
<dbReference type="GeneID" id="8200808"/>
<name>C4R875_KOMPG</name>
<dbReference type="GO" id="GO:0005634">
    <property type="term" value="C:nucleus"/>
    <property type="evidence" value="ECO:0007669"/>
    <property type="project" value="UniProtKB-SubCell"/>
</dbReference>
<proteinExistence type="predicted"/>
<gene>
    <name evidence="10" type="ordered locus">PAS_chr4_0540</name>
</gene>
<dbReference type="InterPro" id="IPR001138">
    <property type="entry name" value="Zn2Cys6_DnaBD"/>
</dbReference>
<dbReference type="OrthoDB" id="3980139at2759"/>
<dbReference type="Pfam" id="PF00172">
    <property type="entry name" value="Zn_clus"/>
    <property type="match status" value="1"/>
</dbReference>
<dbReference type="GO" id="GO:0008270">
    <property type="term" value="F:zinc ion binding"/>
    <property type="evidence" value="ECO:0007669"/>
    <property type="project" value="InterPro"/>
</dbReference>
<evidence type="ECO:0000256" key="1">
    <source>
        <dbReference type="ARBA" id="ARBA00004123"/>
    </source>
</evidence>
<dbReference type="PANTHER" id="PTHR47782">
    <property type="entry name" value="ZN(II)2CYS6 TRANSCRIPTION FACTOR (EUROFUNG)-RELATED"/>
    <property type="match status" value="1"/>
</dbReference>
<dbReference type="GO" id="GO:0043565">
    <property type="term" value="F:sequence-specific DNA binding"/>
    <property type="evidence" value="ECO:0007669"/>
    <property type="project" value="TreeGrafter"/>
</dbReference>
<dbReference type="STRING" id="644223.C4R875"/>
<keyword evidence="8" id="KW-0175">Coiled coil</keyword>
<dbReference type="CDD" id="cd15485">
    <property type="entry name" value="ZIP_Cat8"/>
    <property type="match status" value="1"/>
</dbReference>
<dbReference type="Gene3D" id="4.10.240.10">
    <property type="entry name" value="Zn(2)-C6 fungal-type DNA-binding domain"/>
    <property type="match status" value="1"/>
</dbReference>
<dbReference type="RefSeq" id="XP_002493979.1">
    <property type="nucleotide sequence ID" value="XM_002493934.1"/>
</dbReference>
<dbReference type="InParanoid" id="C4R875"/>
<evidence type="ECO:0000256" key="8">
    <source>
        <dbReference type="SAM" id="Coils"/>
    </source>
</evidence>
<dbReference type="PANTHER" id="PTHR47782:SF1">
    <property type="entry name" value="PYRIMIDINE PATHWAY REGULATORY PROTEIN 1"/>
    <property type="match status" value="1"/>
</dbReference>
<dbReference type="PROSITE" id="PS50048">
    <property type="entry name" value="ZN2_CY6_FUNGAL_2"/>
    <property type="match status" value="1"/>
</dbReference>
<evidence type="ECO:0000256" key="2">
    <source>
        <dbReference type="ARBA" id="ARBA00022723"/>
    </source>
</evidence>
<dbReference type="Proteomes" id="UP000000314">
    <property type="component" value="Chromosome 4"/>
</dbReference>
<evidence type="ECO:0000256" key="6">
    <source>
        <dbReference type="ARBA" id="ARBA00023163"/>
    </source>
</evidence>
<dbReference type="AlphaFoldDB" id="C4R875"/>
<evidence type="ECO:0000256" key="4">
    <source>
        <dbReference type="ARBA" id="ARBA00023015"/>
    </source>
</evidence>
<dbReference type="GO" id="GO:0045944">
    <property type="term" value="P:positive regulation of transcription by RNA polymerase II"/>
    <property type="evidence" value="ECO:0007669"/>
    <property type="project" value="TreeGrafter"/>
</dbReference>
<keyword evidence="4" id="KW-0805">Transcription regulation</keyword>
<evidence type="ECO:0000259" key="9">
    <source>
        <dbReference type="PROSITE" id="PS50048"/>
    </source>
</evidence>
<dbReference type="FunCoup" id="C4R875">
    <property type="interactions" value="222"/>
</dbReference>
<accession>C4R875</accession>
<dbReference type="SMART" id="SM00066">
    <property type="entry name" value="GAL4"/>
    <property type="match status" value="1"/>
</dbReference>
<dbReference type="SMR" id="C4R875"/>
<dbReference type="KEGG" id="ppa:PAS_chr4_0540"/>
<feature type="domain" description="Zn(2)-C6 fungal-type" evidence="9">
    <location>
        <begin position="26"/>
        <end position="56"/>
    </location>
</feature>
<dbReference type="CDD" id="cd00067">
    <property type="entry name" value="GAL4"/>
    <property type="match status" value="1"/>
</dbReference>
<evidence type="ECO:0000256" key="7">
    <source>
        <dbReference type="ARBA" id="ARBA00023242"/>
    </source>
</evidence>
<keyword evidence="2" id="KW-0479">Metal-binding</keyword>
<organism evidence="10 11">
    <name type="scientific">Komagataella phaffii (strain GS115 / ATCC 20864)</name>
    <name type="common">Yeast</name>
    <name type="synonym">Pichia pastoris</name>
    <dbReference type="NCBI Taxonomy" id="644223"/>
    <lineage>
        <taxon>Eukaryota</taxon>
        <taxon>Fungi</taxon>
        <taxon>Dikarya</taxon>
        <taxon>Ascomycota</taxon>
        <taxon>Saccharomycotina</taxon>
        <taxon>Pichiomycetes</taxon>
        <taxon>Pichiales</taxon>
        <taxon>Pichiaceae</taxon>
        <taxon>Komagataella</taxon>
    </lineage>
</organism>
<protein>
    <submittedName>
        <fullName evidence="10">Zinc cluster transcriptional activator</fullName>
    </submittedName>
</protein>
<dbReference type="GO" id="GO:0000981">
    <property type="term" value="F:DNA-binding transcription factor activity, RNA polymerase II-specific"/>
    <property type="evidence" value="ECO:0007669"/>
    <property type="project" value="InterPro"/>
</dbReference>
<dbReference type="EMBL" id="FN392322">
    <property type="protein sequence ID" value="CAY71800.1"/>
    <property type="molecule type" value="Genomic_DNA"/>
</dbReference>
<dbReference type="InterPro" id="IPR052202">
    <property type="entry name" value="Yeast_MetPath_Reg"/>
</dbReference>
<evidence type="ECO:0000313" key="10">
    <source>
        <dbReference type="EMBL" id="CAY71800.1"/>
    </source>
</evidence>
<sequence>MKENQASNKFNLIKNPITGKPRISQACDRCRIKKIKCDGTLPSCTNCSKIGFVCKISDRLTRSSFPKGYTKNLEQKLIDMELDRNRLMLELNRIKKEGFDGTNNNIAMASSVSSSENLKSDDSSECQSVTVSLSSTSGPSLSPEPKQDDFRFRVGMDGSFVLNQFLQSPLMDYIKSLNVLQFNGCANFDQSFNDDPLVLNKYHMNLNRFLNLIFYKLLLPLIHRNSNTLNEKFAEDNNSLDSLIWKFFTNYNKLIPILEFDSFYKDYLQFIHKYYSNNQVFVDGFRKYFEFSEFEQCFIVKLILILKFTLPVIHDTSVPSEIYRLISMDSLQRLFGNIDFLKPSTDKVSILLLVLHYMVLYESPKSLLDTQDEAQKYDEFIGNLLSTAVHHITSLRLHIDPRKLQFPRPLPSNGNRLRIKLSWCYKLISKLFRVIYNIDNDSLYSLDDSHLPELQSISILHEELDVTIQFNNLLNLIPNNFHSLRDKQSLSKIKTQLLEWHKNFNTEFVEHFNLNDTDSDELSAEKINVLRSKLISLNRLNCYNSYFQLVIELQLKENLDSVVSGIFGLSNEMLIDNKSSTELLNTLQQTPIIHQSSILVSLCYRIQTGNLQDEICSILVNNYEKLLQCNDAGLPIKILPQLVHYFKGKISTNLSNSAAHEDLMNMFTLNDNLSTTTTDLDSFIIPPKRKQDQTLPIGTKRSKSASTSSVISSDDCSLFSNSLSVPTTFSGSSISVGMDNPPSSLFGSYKRPSSIVKQEPTINPRSNGTNTDSNLFDTFNDSIKGSLNNGLKKLKDIRCNSVVERSHSSQRNDFLMDQEDSITKETINFSELFTCGTPTASQSIDRSPKSLLLNDLAIAPDTLVIKPDAEDLDRLKNKIRSVKSTVH</sequence>
<keyword evidence="11" id="KW-1185">Reference proteome</keyword>
<keyword evidence="7" id="KW-0539">Nucleus</keyword>
<dbReference type="InterPro" id="IPR036864">
    <property type="entry name" value="Zn2-C6_fun-type_DNA-bd_sf"/>
</dbReference>
<reference evidence="10 11" key="1">
    <citation type="journal article" date="2009" name="Nat. Biotechnol.">
        <title>Genome sequence of the recombinant protein production host Pichia pastoris.</title>
        <authorList>
            <person name="De Schutter K."/>
            <person name="Lin Y.C."/>
            <person name="Tiels P."/>
            <person name="Van Hecke A."/>
            <person name="Glinka S."/>
            <person name="Weber-Lehmann J."/>
            <person name="Rouze P."/>
            <person name="Van de Peer Y."/>
            <person name="Callewaert N."/>
        </authorList>
    </citation>
    <scope>NUCLEOTIDE SEQUENCE [LARGE SCALE GENOMIC DNA]</scope>
    <source>
        <strain evidence="11">GS115 / ATCC 20864</strain>
    </source>
</reference>
<evidence type="ECO:0000256" key="5">
    <source>
        <dbReference type="ARBA" id="ARBA00023125"/>
    </source>
</evidence>
<comment type="subcellular location">
    <subcellularLocation>
        <location evidence="1">Nucleus</location>
    </subcellularLocation>
</comment>
<feature type="coiled-coil region" evidence="8">
    <location>
        <begin position="70"/>
        <end position="97"/>
    </location>
</feature>
<dbReference type="CDD" id="cd12148">
    <property type="entry name" value="fungal_TF_MHR"/>
    <property type="match status" value="1"/>
</dbReference>
<keyword evidence="6" id="KW-0804">Transcription</keyword>
<dbReference type="HOGENOM" id="CLU_325192_0_0_1"/>
<dbReference type="PROSITE" id="PS00463">
    <property type="entry name" value="ZN2_CY6_FUNGAL_1"/>
    <property type="match status" value="1"/>
</dbReference>
<dbReference type="SUPFAM" id="SSF57701">
    <property type="entry name" value="Zn2/Cys6 DNA-binding domain"/>
    <property type="match status" value="1"/>
</dbReference>
<evidence type="ECO:0000313" key="11">
    <source>
        <dbReference type="Proteomes" id="UP000000314"/>
    </source>
</evidence>
<keyword evidence="5" id="KW-0238">DNA-binding</keyword>
<evidence type="ECO:0000256" key="3">
    <source>
        <dbReference type="ARBA" id="ARBA00022833"/>
    </source>
</evidence>
<keyword evidence="3" id="KW-0862">Zinc</keyword>